<accession>A0ABS6Q5L9</accession>
<comment type="caution">
    <text evidence="2">The sequence shown here is derived from an EMBL/GenBank/DDBJ whole genome shotgun (WGS) entry which is preliminary data.</text>
</comment>
<dbReference type="InterPro" id="IPR046673">
    <property type="entry name" value="ToxA_N"/>
</dbReference>
<feature type="domain" description="Dermonecrotic toxin N-terminal" evidence="1">
    <location>
        <begin position="368"/>
        <end position="606"/>
    </location>
</feature>
<proteinExistence type="predicted"/>
<reference evidence="2 3" key="1">
    <citation type="journal article" date="2020" name="Microorganisms">
        <title>Reliable Identification of Environmental Pseudomonas Isolates Using the rpoD Gene.</title>
        <authorList>
            <consortium name="The Broad Institute Genome Sequencing Platform"/>
            <person name="Girard L."/>
            <person name="Lood C."/>
            <person name="Rokni-Zadeh H."/>
            <person name="van Noort V."/>
            <person name="Lavigne R."/>
            <person name="De Mot R."/>
        </authorList>
    </citation>
    <scope>NUCLEOTIDE SEQUENCE [LARGE SCALE GENOMIC DNA]</scope>
    <source>
        <strain evidence="2 3">RD9SR1</strain>
    </source>
</reference>
<dbReference type="Proteomes" id="UP000609530">
    <property type="component" value="Unassembled WGS sequence"/>
</dbReference>
<sequence>MKRSVIPTFDFQYAAASQFSDRPTLRQVTSEQLWTVLLEKLPWLAFVKPALSNADPLMLDSPDPDTPYWSTQPLVDRVLQALLEAQPLDIEPVGKRHHNLGLTSSYRFAGSNSAFDTRQLSGLSDALDELVQRLPRLFCEAQLKYWSDKGSAGVSRDQWLQLLLKTTLLRGLPLQGLDVQEQACIRGLIRGGAAQPSVYFVKASLTCGAMQYDQLLSHLLVTGNYDERQVVLWCAPSGITRSFASLIDFGNALRNELARHYSFQSLSWTRQPVEGNVFAQQVSLLLESMFLAFDQMRFSGLADVASLEQRFAELSDPAAWFVRYEDDTPATVAPPGLRASAPQDSFACRAALLQLALDQLDAGGVAVLDGIQSLTAYTAQQLTEQIKSEHGDEISPDQVLLDLYIARGVPGGAATGAGGGEPLAFVGTKSLTEFAIGNLASLKGAYIKQVRHQKSIQLPKWLNADAAQRLVTQVDIGGRYPAYVAGQLDDQARRAERVELLGREWRSAFLSSAISARLDAKVSEVGLQCVVDFCAGHQDPLVPRMSLIPLAFRRSRRSRKKDTVRGMYLLFCAEPAKVLLYRPLYRQDTVREYASLEVLLAHIRESTLLQESILDWIDPAARDVYAEGGFSEPHIVSIGSDPYALPDRPKPAMLDLKLWLTKVDEKIYQANRDLLVELAGLESVSNAESRWQLLCEGAWLLFDVVTQAIPGPVASVAWLVQTLASLQHDLTALEQGGEFDRSAAVADLLLNLGMTLLHAHQPTLEAMPTRLLPEVSLFEGPDRQSGAFTELALEAREEPEGKLGELGSQVLDFSWRGQHGFNWLPAEQRKKLQAMRSGVSVNGLSPLAAGDGEGLYQVDGNHYAAMAGDLYSVKLMADGVRVVDAKGGYGPWLTLVDGAWRVDTKLRLAAGAPSPSTSISGRFKRLKDRVGQLDEEIPKLKSTAYTVTQQMLALQKSLAQIDALKVKAQGDVDSAPAGTDTTALRSLTAQYEQRALERRESIARQREQIVSLVEDVIGKEDEQLKLLITMAEPKYTTQRQEKGMDETVVAYEETVRTELIRDCVFVYNELWNLTDYSQLAELQRAIDGKPLAEIGEQYAAFRIKLESVADYQDRMLAVRVHLDNLLAETPVDRVIPTNSDGGHRTVGHLIDERTFSTVQMRFHQVQNLADLSLHPDAPGDPQTVARYRDELVTVALRNAAETHGELDFANLSADDRIVILQEAWDEYSAALLNSARILREGGDLIEPAMLERYRNHLEQLKEDAGQRLVAAILEQEGGKVAPKRTPYKVSTEEQRVVRNLAGQLMIGVEKTVGESQIVEVRETFSEEVLATFDLVDGEWRQRESKRPSLTDEAPPTDLSMWVKALQKESDAVKEQAKDFVKNDIKWMLLKQLFDQHLQKLTQALVVVRTAGGDDELIRSLELDLGKLEEEKTSQLTTLLTRTKYPSAEGLQYLHKKRLIQVEYVERRTMRDRSAFDEYRIRLLPSKQNLWAAHFHLPSPDANPDEFTRGHLKTWEQRSLSSLAAAAAGQRVHRGKLTLAQARGIIPFR</sequence>
<evidence type="ECO:0000259" key="1">
    <source>
        <dbReference type="Pfam" id="PF20178"/>
    </source>
</evidence>
<evidence type="ECO:0000313" key="3">
    <source>
        <dbReference type="Proteomes" id="UP000609530"/>
    </source>
</evidence>
<organism evidence="2 3">
    <name type="scientific">Pseudomonas oryzicola</name>
    <dbReference type="NCBI Taxonomy" id="485876"/>
    <lineage>
        <taxon>Bacteria</taxon>
        <taxon>Pseudomonadati</taxon>
        <taxon>Pseudomonadota</taxon>
        <taxon>Gammaproteobacteria</taxon>
        <taxon>Pseudomonadales</taxon>
        <taxon>Pseudomonadaceae</taxon>
        <taxon>Pseudomonas</taxon>
    </lineage>
</organism>
<gene>
    <name evidence="2" type="ORF">HU760_002550</name>
</gene>
<dbReference type="Pfam" id="PF20178">
    <property type="entry name" value="ToxA_N"/>
    <property type="match status" value="1"/>
</dbReference>
<name>A0ABS6Q5L9_9PSED</name>
<protein>
    <recommendedName>
        <fullName evidence="1">Dermonecrotic toxin N-terminal domain-containing protein</fullName>
    </recommendedName>
</protein>
<dbReference type="EMBL" id="JABWRZ020000001">
    <property type="protein sequence ID" value="MBV4489473.1"/>
    <property type="molecule type" value="Genomic_DNA"/>
</dbReference>
<keyword evidence="3" id="KW-1185">Reference proteome</keyword>
<dbReference type="RefSeq" id="WP_186672237.1">
    <property type="nucleotide sequence ID" value="NZ_JABWRZ020000001.1"/>
</dbReference>
<evidence type="ECO:0000313" key="2">
    <source>
        <dbReference type="EMBL" id="MBV4489473.1"/>
    </source>
</evidence>